<keyword evidence="2" id="KW-1185">Reference proteome</keyword>
<organism evidence="1 2">
    <name type="scientific">Corynebacterium xerosis</name>
    <dbReference type="NCBI Taxonomy" id="1725"/>
    <lineage>
        <taxon>Bacteria</taxon>
        <taxon>Bacillati</taxon>
        <taxon>Actinomycetota</taxon>
        <taxon>Actinomycetes</taxon>
        <taxon>Mycobacteriales</taxon>
        <taxon>Corynebacteriaceae</taxon>
        <taxon>Corynebacterium</taxon>
    </lineage>
</organism>
<accession>A0ABV3UQG4</accession>
<comment type="caution">
    <text evidence="1">The sequence shown here is derived from an EMBL/GenBank/DDBJ whole genome shotgun (WGS) entry which is preliminary data.</text>
</comment>
<dbReference type="RefSeq" id="WP_368521826.1">
    <property type="nucleotide sequence ID" value="NZ_JAYWMA010000001.1"/>
</dbReference>
<dbReference type="EMBL" id="JAYWMA010000001">
    <property type="protein sequence ID" value="MEX3527585.1"/>
    <property type="molecule type" value="Genomic_DNA"/>
</dbReference>
<proteinExistence type="predicted"/>
<name>A0ABV3UQG4_9CORY</name>
<gene>
    <name evidence="1" type="ORF">VVR64_00665</name>
</gene>
<reference evidence="1 2" key="1">
    <citation type="journal article" date="2024" name="Fungal Genet. Biol.">
        <title>The porcine skin microbiome exhibits broad fungal antagonism.</title>
        <authorList>
            <person name="De La Cruz K.F."/>
            <person name="Townsend E.C."/>
            <person name="Alex Cheong J.Z."/>
            <person name="Salamzade R."/>
            <person name="Liu A."/>
            <person name="Sandstrom S."/>
            <person name="Davila E."/>
            <person name="Huang L."/>
            <person name="Xu K.H."/>
            <person name="Wu S.Y."/>
            <person name="Meudt J.J."/>
            <person name="Shanmuganayagam D."/>
            <person name="Gibson A.L.F."/>
            <person name="Kalan L.R."/>
        </authorList>
    </citation>
    <scope>NUCLEOTIDE SEQUENCE [LARGE SCALE GENOMIC DNA]</scope>
    <source>
        <strain evidence="1 2">LK2569</strain>
    </source>
</reference>
<dbReference type="Proteomes" id="UP001558353">
    <property type="component" value="Unassembled WGS sequence"/>
</dbReference>
<sequence length="90" mass="10000">MTHNTDPTARIATAEAQLDAIRLLRTAMRNEHHRYIVMPSRTPNPTVTLATVVGIANEIMATVFTDDQRAVILDGFADTIRRNLEKAGNQ</sequence>
<evidence type="ECO:0000313" key="2">
    <source>
        <dbReference type="Proteomes" id="UP001558353"/>
    </source>
</evidence>
<protein>
    <submittedName>
        <fullName evidence="1">Uncharacterized protein</fullName>
    </submittedName>
</protein>
<evidence type="ECO:0000313" key="1">
    <source>
        <dbReference type="EMBL" id="MEX3527585.1"/>
    </source>
</evidence>